<gene>
    <name evidence="3" type="ORF">FPZ11_04285</name>
</gene>
<dbReference type="AlphaFoldDB" id="A0A5B8M2I0"/>
<keyword evidence="4" id="KW-1185">Reference proteome</keyword>
<organism evidence="3 4">
    <name type="scientific">Humibacter ginsenosidimutans</name>
    <dbReference type="NCBI Taxonomy" id="2599293"/>
    <lineage>
        <taxon>Bacteria</taxon>
        <taxon>Bacillati</taxon>
        <taxon>Actinomycetota</taxon>
        <taxon>Actinomycetes</taxon>
        <taxon>Micrococcales</taxon>
        <taxon>Microbacteriaceae</taxon>
        <taxon>Humibacter</taxon>
    </lineage>
</organism>
<evidence type="ECO:0000313" key="3">
    <source>
        <dbReference type="EMBL" id="QDZ14099.1"/>
    </source>
</evidence>
<dbReference type="HAMAP" id="MF_00771">
    <property type="entry name" value="UPF0310"/>
    <property type="match status" value="1"/>
</dbReference>
<dbReference type="Gene3D" id="3.10.590.10">
    <property type="entry name" value="ph1033 like domains"/>
    <property type="match status" value="1"/>
</dbReference>
<dbReference type="EMBL" id="CP042305">
    <property type="protein sequence ID" value="QDZ14099.1"/>
    <property type="molecule type" value="Genomic_DNA"/>
</dbReference>
<dbReference type="KEGG" id="huw:FPZ11_04285"/>
<dbReference type="InterPro" id="IPR022996">
    <property type="entry name" value="UPF0310"/>
</dbReference>
<evidence type="ECO:0000259" key="2">
    <source>
        <dbReference type="Pfam" id="PF01878"/>
    </source>
</evidence>
<feature type="domain" description="EVE" evidence="2">
    <location>
        <begin position="3"/>
        <end position="131"/>
    </location>
</feature>
<dbReference type="InterPro" id="IPR002740">
    <property type="entry name" value="EVE_domain"/>
</dbReference>
<dbReference type="Proteomes" id="UP000320216">
    <property type="component" value="Chromosome"/>
</dbReference>
<name>A0A5B8M2I0_9MICO</name>
<sequence>MTAWLGVVSRTHVLRAVRLGVAQFNHGKRAPVARLRHGDTVIYYSPRTDYPDGVQLRAFTAIGTVVDDEPWQADEGDFRPWRRRIDYRDATEAPIANLAGRLDLTQAANWGSALRRGHVVLTDHDAAVIEQEMCG</sequence>
<protein>
    <recommendedName>
        <fullName evidence="1">UPF0310 protein FPZ11_04285</fullName>
    </recommendedName>
</protein>
<dbReference type="InterPro" id="IPR015947">
    <property type="entry name" value="PUA-like_sf"/>
</dbReference>
<dbReference type="Pfam" id="PF01878">
    <property type="entry name" value="EVE"/>
    <property type="match status" value="1"/>
</dbReference>
<dbReference type="OrthoDB" id="9793567at2"/>
<dbReference type="RefSeq" id="WP_146318669.1">
    <property type="nucleotide sequence ID" value="NZ_CP042305.1"/>
</dbReference>
<reference evidence="3 4" key="1">
    <citation type="submission" date="2019-07" db="EMBL/GenBank/DDBJ databases">
        <title>Full genome sequence of Humibacter sp. WJ7-1.</title>
        <authorList>
            <person name="Im W.-T."/>
        </authorList>
    </citation>
    <scope>NUCLEOTIDE SEQUENCE [LARGE SCALE GENOMIC DNA]</scope>
    <source>
        <strain evidence="3 4">WJ7-1</strain>
    </source>
</reference>
<dbReference type="CDD" id="cd21132">
    <property type="entry name" value="EVE-like"/>
    <property type="match status" value="1"/>
</dbReference>
<evidence type="ECO:0000313" key="4">
    <source>
        <dbReference type="Proteomes" id="UP000320216"/>
    </source>
</evidence>
<dbReference type="SUPFAM" id="SSF88697">
    <property type="entry name" value="PUA domain-like"/>
    <property type="match status" value="1"/>
</dbReference>
<comment type="similarity">
    <text evidence="1">Belongs to the UPF0310 family.</text>
</comment>
<dbReference type="NCBIfam" id="NF002616">
    <property type="entry name" value="PRK02268.1-2"/>
    <property type="match status" value="1"/>
</dbReference>
<proteinExistence type="inferred from homology"/>
<accession>A0A5B8M2I0</accession>
<evidence type="ECO:0000256" key="1">
    <source>
        <dbReference type="HAMAP-Rule" id="MF_00771"/>
    </source>
</evidence>